<evidence type="ECO:0000256" key="1">
    <source>
        <dbReference type="ARBA" id="ARBA00004651"/>
    </source>
</evidence>
<feature type="transmembrane region" description="Helical" evidence="6">
    <location>
        <begin position="300"/>
        <end position="321"/>
    </location>
</feature>
<comment type="subcellular location">
    <subcellularLocation>
        <location evidence="1">Cell membrane</location>
        <topology evidence="1">Multi-pass membrane protein</topology>
    </subcellularLocation>
</comment>
<dbReference type="Proteomes" id="UP000033662">
    <property type="component" value="Unassembled WGS sequence"/>
</dbReference>
<feature type="transmembrane region" description="Helical" evidence="6">
    <location>
        <begin position="211"/>
        <end position="233"/>
    </location>
</feature>
<dbReference type="PANTHER" id="PTHR42770">
    <property type="entry name" value="AMINO ACID TRANSPORTER-RELATED"/>
    <property type="match status" value="1"/>
</dbReference>
<dbReference type="PIRSF" id="PIRSF006060">
    <property type="entry name" value="AA_transporter"/>
    <property type="match status" value="1"/>
</dbReference>
<dbReference type="InterPro" id="IPR002293">
    <property type="entry name" value="AA/rel_permease1"/>
</dbReference>
<protein>
    <recommendedName>
        <fullName evidence="9">Amino acid permease</fullName>
    </recommendedName>
</protein>
<evidence type="ECO:0000256" key="2">
    <source>
        <dbReference type="ARBA" id="ARBA00022475"/>
    </source>
</evidence>
<gene>
    <name evidence="7" type="ORF">VP02_00485</name>
</gene>
<evidence type="ECO:0000256" key="5">
    <source>
        <dbReference type="ARBA" id="ARBA00023136"/>
    </source>
</evidence>
<dbReference type="Pfam" id="PF13520">
    <property type="entry name" value="AA_permease_2"/>
    <property type="match status" value="1"/>
</dbReference>
<sequence>MKTIESDSVGVDAERIAIPAQKVSLTRVTMLGLSGQQLGPSAAIAAGSIPLYAGYGSWLAMVLALLAALCMTAAVNVFARKYVVTGSLLSYVGIALGRLPQRVVAASYLVGFLVVCAALSACFVTFSSSLLHTLGVEFALAGWFQAVTAVVISLLAGILTWRGLDASISVTAWLSFLPVPLLALVTIVAAMNTGVDLNAQLTLDGVSLTSLAEGTIVALAYFVGCDALAALAAETDAPKKNVPLLLRNVLLITGLSFIAILILSAPLMAEHLTALANGESPTQILAAAAGLEYLQMPIDFLLGAATFASLVAFMNYGSRVFATAAVDRFIPQVFSRIHPKFGSPTGSTVLMGVAAAFIPVALQVLTETPPLQSTAYLSTLYSLFWIAPYVLLGLGAIKEIIRDSRMEPVKITVISIGVFVFVALLVYTFVADPGGVFGALPYVMVGLTVAAFITFSVVDMLNKNYRYVADE</sequence>
<proteinExistence type="predicted"/>
<comment type="caution">
    <text evidence="7">The sequence shown here is derived from an EMBL/GenBank/DDBJ whole genome shotgun (WGS) entry which is preliminary data.</text>
</comment>
<dbReference type="GO" id="GO:0022857">
    <property type="term" value="F:transmembrane transporter activity"/>
    <property type="evidence" value="ECO:0007669"/>
    <property type="project" value="InterPro"/>
</dbReference>
<name>A0A0F4XVN0_9PSED</name>
<feature type="transmembrane region" description="Helical" evidence="6">
    <location>
        <begin position="138"/>
        <end position="161"/>
    </location>
</feature>
<evidence type="ECO:0000256" key="3">
    <source>
        <dbReference type="ARBA" id="ARBA00022692"/>
    </source>
</evidence>
<evidence type="ECO:0000313" key="7">
    <source>
        <dbReference type="EMBL" id="KKA09875.1"/>
    </source>
</evidence>
<dbReference type="InterPro" id="IPR050367">
    <property type="entry name" value="APC_superfamily"/>
</dbReference>
<dbReference type="PATRIC" id="fig|132476.4.peg.107"/>
<feature type="transmembrane region" description="Helical" evidence="6">
    <location>
        <begin position="341"/>
        <end position="362"/>
    </location>
</feature>
<dbReference type="GO" id="GO:0005886">
    <property type="term" value="C:plasma membrane"/>
    <property type="evidence" value="ECO:0007669"/>
    <property type="project" value="UniProtKB-SubCell"/>
</dbReference>
<dbReference type="EMBL" id="JZXC01000001">
    <property type="protein sequence ID" value="KKA09875.1"/>
    <property type="molecule type" value="Genomic_DNA"/>
</dbReference>
<evidence type="ECO:0000256" key="4">
    <source>
        <dbReference type="ARBA" id="ARBA00022989"/>
    </source>
</evidence>
<organism evidence="7 8">
    <name type="scientific">Pseudomonas kilonensis</name>
    <dbReference type="NCBI Taxonomy" id="132476"/>
    <lineage>
        <taxon>Bacteria</taxon>
        <taxon>Pseudomonadati</taxon>
        <taxon>Pseudomonadota</taxon>
        <taxon>Gammaproteobacteria</taxon>
        <taxon>Pseudomonadales</taxon>
        <taxon>Pseudomonadaceae</taxon>
        <taxon>Pseudomonas</taxon>
    </lineage>
</organism>
<keyword evidence="4 6" id="KW-1133">Transmembrane helix</keyword>
<feature type="transmembrane region" description="Helical" evidence="6">
    <location>
        <begin position="436"/>
        <end position="458"/>
    </location>
</feature>
<feature type="transmembrane region" description="Helical" evidence="6">
    <location>
        <begin position="173"/>
        <end position="191"/>
    </location>
</feature>
<dbReference type="PANTHER" id="PTHR42770:SF7">
    <property type="entry name" value="MEMBRANE PROTEIN"/>
    <property type="match status" value="1"/>
</dbReference>
<dbReference type="Gene3D" id="1.20.1740.10">
    <property type="entry name" value="Amino acid/polyamine transporter I"/>
    <property type="match status" value="1"/>
</dbReference>
<feature type="transmembrane region" description="Helical" evidence="6">
    <location>
        <begin position="103"/>
        <end position="126"/>
    </location>
</feature>
<dbReference type="AlphaFoldDB" id="A0A0F4XVN0"/>
<keyword evidence="5 6" id="KW-0472">Membrane</keyword>
<dbReference type="OrthoDB" id="9804700at2"/>
<evidence type="ECO:0000313" key="8">
    <source>
        <dbReference type="Proteomes" id="UP000033662"/>
    </source>
</evidence>
<feature type="transmembrane region" description="Helical" evidence="6">
    <location>
        <begin position="409"/>
        <end position="430"/>
    </location>
</feature>
<reference evidence="7 8" key="1">
    <citation type="submission" date="2015-03" db="EMBL/GenBank/DDBJ databases">
        <title>Pseudomonas fluorescens 1855-344 Genome sequencing and assembly.</title>
        <authorList>
            <person name="Eng W.W.H."/>
            <person name="Gan H.M."/>
            <person name="Savka M.A."/>
        </authorList>
    </citation>
    <scope>NUCLEOTIDE SEQUENCE [LARGE SCALE GENOMIC DNA]</scope>
    <source>
        <strain evidence="7 8">1855-344</strain>
    </source>
</reference>
<feature type="transmembrane region" description="Helical" evidence="6">
    <location>
        <begin position="374"/>
        <end position="397"/>
    </location>
</feature>
<keyword evidence="3 6" id="KW-0812">Transmembrane</keyword>
<keyword evidence="2" id="KW-1003">Cell membrane</keyword>
<feature type="transmembrane region" description="Helical" evidence="6">
    <location>
        <begin position="58"/>
        <end position="79"/>
    </location>
</feature>
<feature type="transmembrane region" description="Helical" evidence="6">
    <location>
        <begin position="245"/>
        <end position="269"/>
    </location>
</feature>
<accession>A0A0F4XVN0</accession>
<evidence type="ECO:0000256" key="6">
    <source>
        <dbReference type="SAM" id="Phobius"/>
    </source>
</evidence>
<evidence type="ECO:0008006" key="9">
    <source>
        <dbReference type="Google" id="ProtNLM"/>
    </source>
</evidence>